<dbReference type="EMBL" id="BLAY01000042">
    <property type="protein sequence ID" value="GET38282.1"/>
    <property type="molecule type" value="Genomic_DNA"/>
</dbReference>
<evidence type="ECO:0008006" key="3">
    <source>
        <dbReference type="Google" id="ProtNLM"/>
    </source>
</evidence>
<gene>
    <name evidence="1" type="ORF">MiSe_30380</name>
</gene>
<organism evidence="1 2">
    <name type="scientific">Microseira wollei NIES-4236</name>
    <dbReference type="NCBI Taxonomy" id="2530354"/>
    <lineage>
        <taxon>Bacteria</taxon>
        <taxon>Bacillati</taxon>
        <taxon>Cyanobacteriota</taxon>
        <taxon>Cyanophyceae</taxon>
        <taxon>Oscillatoriophycideae</taxon>
        <taxon>Aerosakkonematales</taxon>
        <taxon>Aerosakkonemataceae</taxon>
        <taxon>Microseira</taxon>
    </lineage>
</organism>
<proteinExistence type="predicted"/>
<comment type="caution">
    <text evidence="1">The sequence shown here is derived from an EMBL/GenBank/DDBJ whole genome shotgun (WGS) entry which is preliminary data.</text>
</comment>
<keyword evidence="2" id="KW-1185">Reference proteome</keyword>
<dbReference type="Proteomes" id="UP001050975">
    <property type="component" value="Unassembled WGS sequence"/>
</dbReference>
<sequence length="250" mass="25986">MSFMAISTVMKKLLMATAGGVFIALGVTSKAEAFALNGTGLDLPQSGEPSISLAQFAATPEPELLAIADAPGMQSNIVFGGSWYEFSFGQVGQDARGCKPADLFGPECTPSSAGNSVFAGASPWEFEVGAAGAILKVTDAFSRGDAFSIFNFGTLIAATSTPSTGGYCGDNPDTCFADPLVSKGAFNLAPGQYSLRIVPTKSPFGRGAAYFRLDEVEVKQVPEPVSVLGLLAFAAIGVANRLKRKPQRHQ</sequence>
<evidence type="ECO:0000313" key="2">
    <source>
        <dbReference type="Proteomes" id="UP001050975"/>
    </source>
</evidence>
<name>A0AAV3X5Y6_9CYAN</name>
<dbReference type="AlphaFoldDB" id="A0AAV3X5Y6"/>
<accession>A0AAV3X5Y6</accession>
<reference evidence="1" key="1">
    <citation type="submission" date="2019-10" db="EMBL/GenBank/DDBJ databases">
        <title>Draft genome sequece of Microseira wollei NIES-4236.</title>
        <authorList>
            <person name="Yamaguchi H."/>
            <person name="Suzuki S."/>
            <person name="Kawachi M."/>
        </authorList>
    </citation>
    <scope>NUCLEOTIDE SEQUENCE</scope>
    <source>
        <strain evidence="1">NIES-4236</strain>
    </source>
</reference>
<protein>
    <recommendedName>
        <fullName evidence="3">PEP-CTERM protein-sorting domain-containing protein</fullName>
    </recommendedName>
</protein>
<evidence type="ECO:0000313" key="1">
    <source>
        <dbReference type="EMBL" id="GET38282.1"/>
    </source>
</evidence>